<name>A0A5J4PE96_9ZZZZ</name>
<comment type="caution">
    <text evidence="1">The sequence shown here is derived from an EMBL/GenBank/DDBJ whole genome shotgun (WGS) entry which is preliminary data.</text>
</comment>
<evidence type="ECO:0000313" key="1">
    <source>
        <dbReference type="EMBL" id="KAA6307280.1"/>
    </source>
</evidence>
<organism evidence="1">
    <name type="scientific">termite gut metagenome</name>
    <dbReference type="NCBI Taxonomy" id="433724"/>
    <lineage>
        <taxon>unclassified sequences</taxon>
        <taxon>metagenomes</taxon>
        <taxon>organismal metagenomes</taxon>
    </lineage>
</organism>
<reference evidence="1" key="1">
    <citation type="submission" date="2019-03" db="EMBL/GenBank/DDBJ databases">
        <title>Single cell metagenomics reveals metabolic interactions within the superorganism composed of flagellate Streblomastix strix and complex community of Bacteroidetes bacteria on its surface.</title>
        <authorList>
            <person name="Treitli S.C."/>
            <person name="Kolisko M."/>
            <person name="Husnik F."/>
            <person name="Keeling P."/>
            <person name="Hampl V."/>
        </authorList>
    </citation>
    <scope>NUCLEOTIDE SEQUENCE</scope>
    <source>
        <strain evidence="1">STM</strain>
    </source>
</reference>
<proteinExistence type="predicted"/>
<accession>A0A5J4PE96</accession>
<dbReference type="AlphaFoldDB" id="A0A5J4PE96"/>
<dbReference type="EMBL" id="SNRY01009287">
    <property type="protein sequence ID" value="KAA6307280.1"/>
    <property type="molecule type" value="Genomic_DNA"/>
</dbReference>
<gene>
    <name evidence="1" type="ORF">EZS27_041052</name>
</gene>
<protein>
    <submittedName>
        <fullName evidence="1">Uncharacterized protein</fullName>
    </submittedName>
</protein>
<sequence>MDFSASRTALQAGMERGCTGQNTGITRNLSLFYILTDDAINLKKLITFAGEFRKQLKNRIVL</sequence>